<keyword evidence="1" id="KW-0812">Transmembrane</keyword>
<feature type="transmembrane region" description="Helical" evidence="1">
    <location>
        <begin position="34"/>
        <end position="54"/>
    </location>
</feature>
<protein>
    <submittedName>
        <fullName evidence="3">Uncharacterized conserved protein YafD, endonuclease/exonuclease/phosphatase (EEP) superfamily</fullName>
    </submittedName>
</protein>
<dbReference type="Pfam" id="PF03372">
    <property type="entry name" value="Exo_endo_phos"/>
    <property type="match status" value="1"/>
</dbReference>
<evidence type="ECO:0000313" key="4">
    <source>
        <dbReference type="Proteomes" id="UP000220034"/>
    </source>
</evidence>
<keyword evidence="1" id="KW-0472">Membrane</keyword>
<feature type="transmembrane region" description="Helical" evidence="1">
    <location>
        <begin position="63"/>
        <end position="81"/>
    </location>
</feature>
<dbReference type="InterPro" id="IPR036691">
    <property type="entry name" value="Endo/exonu/phosph_ase_sf"/>
</dbReference>
<dbReference type="AlphaFoldDB" id="A0A2C9CW83"/>
<proteinExistence type="predicted"/>
<dbReference type="EMBL" id="OCTN01000012">
    <property type="protein sequence ID" value="SOH95564.1"/>
    <property type="molecule type" value="Genomic_DNA"/>
</dbReference>
<feature type="domain" description="Endonuclease/exonuclease/phosphatase" evidence="2">
    <location>
        <begin position="95"/>
        <end position="283"/>
    </location>
</feature>
<keyword evidence="3" id="KW-0540">Nuclease</keyword>
<keyword evidence="1" id="KW-1133">Transmembrane helix</keyword>
<dbReference type="Gene3D" id="3.60.10.10">
    <property type="entry name" value="Endonuclease/exonuclease/phosphatase"/>
    <property type="match status" value="1"/>
</dbReference>
<keyword evidence="3" id="KW-0255">Endonuclease</keyword>
<dbReference type="RefSeq" id="WP_097932148.1">
    <property type="nucleotide sequence ID" value="NZ_OCTN01000012.1"/>
</dbReference>
<dbReference type="GO" id="GO:0004527">
    <property type="term" value="F:exonuclease activity"/>
    <property type="evidence" value="ECO:0007669"/>
    <property type="project" value="UniProtKB-KW"/>
</dbReference>
<evidence type="ECO:0000313" key="3">
    <source>
        <dbReference type="EMBL" id="SOH95564.1"/>
    </source>
</evidence>
<accession>A0A2C9CW83</accession>
<dbReference type="GO" id="GO:0004519">
    <property type="term" value="F:endonuclease activity"/>
    <property type="evidence" value="ECO:0007669"/>
    <property type="project" value="UniProtKB-KW"/>
</dbReference>
<keyword evidence="3" id="KW-0269">Exonuclease</keyword>
<organism evidence="3 4">
    <name type="scientific">Pontivivens marinum</name>
    <dbReference type="NCBI Taxonomy" id="1690039"/>
    <lineage>
        <taxon>Bacteria</taxon>
        <taxon>Pseudomonadati</taxon>
        <taxon>Pseudomonadota</taxon>
        <taxon>Alphaproteobacteria</taxon>
        <taxon>Rhodobacterales</taxon>
        <taxon>Paracoccaceae</taxon>
        <taxon>Pontivivens</taxon>
    </lineage>
</organism>
<dbReference type="InterPro" id="IPR005135">
    <property type="entry name" value="Endo/exonuclease/phosphatase"/>
</dbReference>
<dbReference type="SUPFAM" id="SSF56219">
    <property type="entry name" value="DNase I-like"/>
    <property type="match status" value="1"/>
</dbReference>
<gene>
    <name evidence="3" type="ORF">SAMN06273572_11258</name>
</gene>
<dbReference type="Proteomes" id="UP000220034">
    <property type="component" value="Unassembled WGS sequence"/>
</dbReference>
<evidence type="ECO:0000259" key="2">
    <source>
        <dbReference type="Pfam" id="PF03372"/>
    </source>
</evidence>
<dbReference type="OrthoDB" id="3808618at2"/>
<reference evidence="4" key="1">
    <citation type="submission" date="2017-09" db="EMBL/GenBank/DDBJ databases">
        <authorList>
            <person name="Varghese N."/>
            <person name="Submissions S."/>
        </authorList>
    </citation>
    <scope>NUCLEOTIDE SEQUENCE [LARGE SCALE GENOMIC DNA]</scope>
    <source>
        <strain evidence="4">C7</strain>
    </source>
</reference>
<name>A0A2C9CW83_9RHOB</name>
<evidence type="ECO:0000256" key="1">
    <source>
        <dbReference type="SAM" id="Phobius"/>
    </source>
</evidence>
<keyword evidence="3" id="KW-0378">Hydrolase</keyword>
<sequence>MRIRGVLFWLCTLTISAAVFVGFAGQFHPIGDSFAAFRLHFGAAAVLFWAWAAFSGRLWAERVGGVTACVALGSILWVAIWPRAQEPQDGITVFQHNMLFRNETIDAVVAQVAQLNADVVLLQEVLPEHRVHLEQIETYSTIQHCDRYAVMNNVILSKWPALQVGCHNRASWAQISTPVGPVTFVSLHLPWPWPASQALAVDRLIPVLSALPQPVVLGGDYNAAPWSNAVSQLASVADVVSVPGLRLTFADPRFWPGLPIDHIHMPRGWVGAAHLTGRAGSDHRGTFATIGPLPEPVGIR</sequence>
<keyword evidence="4" id="KW-1185">Reference proteome</keyword>